<feature type="domain" description="Activator of Hsp90 ATPase homologue 1/2-like C-terminal" evidence="2">
    <location>
        <begin position="23"/>
        <end position="134"/>
    </location>
</feature>
<dbReference type="SUPFAM" id="SSF55961">
    <property type="entry name" value="Bet v1-like"/>
    <property type="match status" value="1"/>
</dbReference>
<accession>A0A2M8WJ00</accession>
<dbReference type="InterPro" id="IPR013538">
    <property type="entry name" value="ASHA1/2-like_C"/>
</dbReference>
<gene>
    <name evidence="3" type="ORF">CLV34_2166</name>
</gene>
<organism evidence="3 4">
    <name type="scientific">Luteimicrobium subarcticum</name>
    <dbReference type="NCBI Taxonomy" id="620910"/>
    <lineage>
        <taxon>Bacteria</taxon>
        <taxon>Bacillati</taxon>
        <taxon>Actinomycetota</taxon>
        <taxon>Actinomycetes</taxon>
        <taxon>Micrococcales</taxon>
        <taxon>Luteimicrobium</taxon>
    </lineage>
</organism>
<comment type="caution">
    <text evidence="3">The sequence shown here is derived from an EMBL/GenBank/DDBJ whole genome shotgun (WGS) entry which is preliminary data.</text>
</comment>
<keyword evidence="4" id="KW-1185">Reference proteome</keyword>
<name>A0A2M8WJ00_9MICO</name>
<dbReference type="InterPro" id="IPR023393">
    <property type="entry name" value="START-like_dom_sf"/>
</dbReference>
<dbReference type="Gene3D" id="3.30.530.20">
    <property type="match status" value="1"/>
</dbReference>
<reference evidence="3 4" key="1">
    <citation type="submission" date="2017-11" db="EMBL/GenBank/DDBJ databases">
        <title>Genomic Encyclopedia of Archaeal and Bacterial Type Strains, Phase II (KMG-II): From Individual Species to Whole Genera.</title>
        <authorList>
            <person name="Goeker M."/>
        </authorList>
    </citation>
    <scope>NUCLEOTIDE SEQUENCE [LARGE SCALE GENOMIC DNA]</scope>
    <source>
        <strain evidence="3 4">DSM 22413</strain>
    </source>
</reference>
<sequence length="174" mass="18938">MRHGTFDEDDGRPTLRFEVDVAADAERLWAAVSDPAELAAWFPQALSYRPRVGGRIDFADDPLLPPTSGEVLAWDPPRRFAFTWGDDEELWFEVTDGGPSGARLGLTDRLALRDEAARNAAGWEICLDALAAHLDGDGHDGLHAEGARDRWRAHFAAYTATGMPAGAPVPGDDE</sequence>
<evidence type="ECO:0000313" key="4">
    <source>
        <dbReference type="Proteomes" id="UP000231586"/>
    </source>
</evidence>
<dbReference type="EMBL" id="PGTZ01000009">
    <property type="protein sequence ID" value="PJI90910.1"/>
    <property type="molecule type" value="Genomic_DNA"/>
</dbReference>
<dbReference type="Proteomes" id="UP000231586">
    <property type="component" value="Unassembled WGS sequence"/>
</dbReference>
<proteinExistence type="inferred from homology"/>
<dbReference type="RefSeq" id="WP_100350321.1">
    <property type="nucleotide sequence ID" value="NZ_PGTZ01000009.1"/>
</dbReference>
<dbReference type="AlphaFoldDB" id="A0A2M8WJ00"/>
<evidence type="ECO:0000256" key="1">
    <source>
        <dbReference type="ARBA" id="ARBA00006817"/>
    </source>
</evidence>
<dbReference type="OrthoDB" id="9803476at2"/>
<dbReference type="Pfam" id="PF08327">
    <property type="entry name" value="AHSA1"/>
    <property type="match status" value="1"/>
</dbReference>
<comment type="similarity">
    <text evidence="1">Belongs to the AHA1 family.</text>
</comment>
<protein>
    <submittedName>
        <fullName evidence="3">Uncharacterized protein YndB with AHSA1/START domain</fullName>
    </submittedName>
</protein>
<evidence type="ECO:0000259" key="2">
    <source>
        <dbReference type="Pfam" id="PF08327"/>
    </source>
</evidence>
<evidence type="ECO:0000313" key="3">
    <source>
        <dbReference type="EMBL" id="PJI90910.1"/>
    </source>
</evidence>